<protein>
    <submittedName>
        <fullName evidence="1">Uncharacterized protein</fullName>
    </submittedName>
</protein>
<accession>A0AC60QPX9</accession>
<reference evidence="1 2" key="1">
    <citation type="journal article" date="2020" name="Cell">
        <title>Large-Scale Comparative Analyses of Tick Genomes Elucidate Their Genetic Diversity and Vector Capacities.</title>
        <authorList>
            <consortium name="Tick Genome and Microbiome Consortium (TIGMIC)"/>
            <person name="Jia N."/>
            <person name="Wang J."/>
            <person name="Shi W."/>
            <person name="Du L."/>
            <person name="Sun Y."/>
            <person name="Zhan W."/>
            <person name="Jiang J.F."/>
            <person name="Wang Q."/>
            <person name="Zhang B."/>
            <person name="Ji P."/>
            <person name="Bell-Sakyi L."/>
            <person name="Cui X.M."/>
            <person name="Yuan T.T."/>
            <person name="Jiang B.G."/>
            <person name="Yang W.F."/>
            <person name="Lam T.T."/>
            <person name="Chang Q.C."/>
            <person name="Ding S.J."/>
            <person name="Wang X.J."/>
            <person name="Zhu J.G."/>
            <person name="Ruan X.D."/>
            <person name="Zhao L."/>
            <person name="Wei J.T."/>
            <person name="Ye R.Z."/>
            <person name="Que T.C."/>
            <person name="Du C.H."/>
            <person name="Zhou Y.H."/>
            <person name="Cheng J.X."/>
            <person name="Dai P.F."/>
            <person name="Guo W.B."/>
            <person name="Han X.H."/>
            <person name="Huang E.J."/>
            <person name="Li L.F."/>
            <person name="Wei W."/>
            <person name="Gao Y.C."/>
            <person name="Liu J.Z."/>
            <person name="Shao H.Z."/>
            <person name="Wang X."/>
            <person name="Wang C.C."/>
            <person name="Yang T.C."/>
            <person name="Huo Q.B."/>
            <person name="Li W."/>
            <person name="Chen H.Y."/>
            <person name="Chen S.E."/>
            <person name="Zhou L.G."/>
            <person name="Ni X.B."/>
            <person name="Tian J.H."/>
            <person name="Sheng Y."/>
            <person name="Liu T."/>
            <person name="Pan Y.S."/>
            <person name="Xia L.Y."/>
            <person name="Li J."/>
            <person name="Zhao F."/>
            <person name="Cao W.C."/>
        </authorList>
    </citation>
    <scope>NUCLEOTIDE SEQUENCE [LARGE SCALE GENOMIC DNA]</scope>
    <source>
        <strain evidence="1">Iper-2018</strain>
    </source>
</reference>
<evidence type="ECO:0000313" key="1">
    <source>
        <dbReference type="EMBL" id="KAG0438913.1"/>
    </source>
</evidence>
<gene>
    <name evidence="1" type="ORF">HPB47_016826</name>
</gene>
<organism evidence="1 2">
    <name type="scientific">Ixodes persulcatus</name>
    <name type="common">Taiga tick</name>
    <dbReference type="NCBI Taxonomy" id="34615"/>
    <lineage>
        <taxon>Eukaryota</taxon>
        <taxon>Metazoa</taxon>
        <taxon>Ecdysozoa</taxon>
        <taxon>Arthropoda</taxon>
        <taxon>Chelicerata</taxon>
        <taxon>Arachnida</taxon>
        <taxon>Acari</taxon>
        <taxon>Parasitiformes</taxon>
        <taxon>Ixodida</taxon>
        <taxon>Ixodoidea</taxon>
        <taxon>Ixodidae</taxon>
        <taxon>Ixodinae</taxon>
        <taxon>Ixodes</taxon>
    </lineage>
</organism>
<sequence length="323" mass="35864">VFNDFELEKDNKCISDYVSVYDGNDTNAPLLGTYCGNTAPSPIFSSSNQIYMVFNSDSEVQGKGFSATYTELYNVLVARRDGERRIYSHAEYGSQLYENNIERVWIITVPAGLVRLRFSAFNIEAHNLCAYDFVKVFDGSNDSAPLLKTFCGDQERRGMKKLLAADGFIVNEAAVCDQNNQERGSSSTGCCTTSKMKRCVWPCTLREGDRGHQRQVARPRLHEHGVDDTLGAPQAGSRRHGEDIPHQLRLVVIETPHADRAESKDVETEVTTAPVSKRARELSEEASQNSGAAAPDKPPPKAPLTRRSSLRPKPNIPPGRSRR</sequence>
<name>A0AC60QPX9_IXOPE</name>
<keyword evidence="2" id="KW-1185">Reference proteome</keyword>
<comment type="caution">
    <text evidence="1">The sequence shown here is derived from an EMBL/GenBank/DDBJ whole genome shotgun (WGS) entry which is preliminary data.</text>
</comment>
<feature type="non-terminal residue" evidence="1">
    <location>
        <position position="1"/>
    </location>
</feature>
<proteinExistence type="predicted"/>
<evidence type="ECO:0000313" key="2">
    <source>
        <dbReference type="Proteomes" id="UP000805193"/>
    </source>
</evidence>
<dbReference type="Proteomes" id="UP000805193">
    <property type="component" value="Unassembled WGS sequence"/>
</dbReference>
<dbReference type="EMBL" id="JABSTQ010005630">
    <property type="protein sequence ID" value="KAG0438913.1"/>
    <property type="molecule type" value="Genomic_DNA"/>
</dbReference>